<dbReference type="GO" id="GO:0016616">
    <property type="term" value="F:oxidoreductase activity, acting on the CH-OH group of donors, NAD or NADP as acceptor"/>
    <property type="evidence" value="ECO:0007669"/>
    <property type="project" value="UniProtKB-ARBA"/>
</dbReference>
<dbReference type="PANTHER" id="PTHR11732">
    <property type="entry name" value="ALDO/KETO REDUCTASE"/>
    <property type="match status" value="1"/>
</dbReference>
<evidence type="ECO:0000256" key="4">
    <source>
        <dbReference type="PIRSR" id="PIRSR000097-3"/>
    </source>
</evidence>
<proteinExistence type="predicted"/>
<protein>
    <recommendedName>
        <fullName evidence="5">NADP-dependent oxidoreductase domain-containing protein</fullName>
    </recommendedName>
</protein>
<dbReference type="Proteomes" id="UP000559027">
    <property type="component" value="Unassembled WGS sequence"/>
</dbReference>
<evidence type="ECO:0000259" key="5">
    <source>
        <dbReference type="Pfam" id="PF00248"/>
    </source>
</evidence>
<dbReference type="PRINTS" id="PR00069">
    <property type="entry name" value="ALDKETRDTASE"/>
</dbReference>
<accession>A0A8H5D6B2</accession>
<feature type="binding site" evidence="3">
    <location>
        <position position="117"/>
    </location>
    <ligand>
        <name>substrate</name>
    </ligand>
</feature>
<feature type="site" description="Lowers pKa of active site Tyr" evidence="4">
    <location>
        <position position="86"/>
    </location>
</feature>
<evidence type="ECO:0000256" key="2">
    <source>
        <dbReference type="PIRSR" id="PIRSR000097-1"/>
    </source>
</evidence>
<gene>
    <name evidence="6" type="ORF">D9756_007176</name>
</gene>
<organism evidence="6 7">
    <name type="scientific">Leucocoprinus leucothites</name>
    <dbReference type="NCBI Taxonomy" id="201217"/>
    <lineage>
        <taxon>Eukaryota</taxon>
        <taxon>Fungi</taxon>
        <taxon>Dikarya</taxon>
        <taxon>Basidiomycota</taxon>
        <taxon>Agaricomycotina</taxon>
        <taxon>Agaricomycetes</taxon>
        <taxon>Agaricomycetidae</taxon>
        <taxon>Agaricales</taxon>
        <taxon>Agaricineae</taxon>
        <taxon>Agaricaceae</taxon>
        <taxon>Leucocoprinus</taxon>
    </lineage>
</organism>
<evidence type="ECO:0000256" key="3">
    <source>
        <dbReference type="PIRSR" id="PIRSR000097-2"/>
    </source>
</evidence>
<feature type="domain" description="NADP-dependent oxidoreductase" evidence="5">
    <location>
        <begin position="26"/>
        <end position="279"/>
    </location>
</feature>
<keyword evidence="1" id="KW-0560">Oxidoreductase</keyword>
<keyword evidence="7" id="KW-1185">Reference proteome</keyword>
<dbReference type="InterPro" id="IPR018170">
    <property type="entry name" value="Aldo/ket_reductase_CS"/>
</dbReference>
<evidence type="ECO:0000313" key="7">
    <source>
        <dbReference type="Proteomes" id="UP000559027"/>
    </source>
</evidence>
<dbReference type="InterPro" id="IPR023210">
    <property type="entry name" value="NADP_OxRdtase_dom"/>
</dbReference>
<dbReference type="EMBL" id="JAACJO010000009">
    <property type="protein sequence ID" value="KAF5353949.1"/>
    <property type="molecule type" value="Genomic_DNA"/>
</dbReference>
<dbReference type="Gene3D" id="3.20.20.100">
    <property type="entry name" value="NADP-dependent oxidoreductase domain"/>
    <property type="match status" value="1"/>
</dbReference>
<dbReference type="InterPro" id="IPR020471">
    <property type="entry name" value="AKR"/>
</dbReference>
<evidence type="ECO:0000313" key="6">
    <source>
        <dbReference type="EMBL" id="KAF5353949.1"/>
    </source>
</evidence>
<dbReference type="FunFam" id="3.20.20.100:FF:000002">
    <property type="entry name" value="2,5-diketo-D-gluconic acid reductase A"/>
    <property type="match status" value="1"/>
</dbReference>
<dbReference type="AlphaFoldDB" id="A0A8H5D6B2"/>
<dbReference type="PROSITE" id="PS00798">
    <property type="entry name" value="ALDOKETO_REDUCTASE_1"/>
    <property type="match status" value="1"/>
</dbReference>
<evidence type="ECO:0000256" key="1">
    <source>
        <dbReference type="ARBA" id="ARBA00023002"/>
    </source>
</evidence>
<dbReference type="InterPro" id="IPR036812">
    <property type="entry name" value="NAD(P)_OxRdtase_dom_sf"/>
</dbReference>
<dbReference type="PROSITE" id="PS00062">
    <property type="entry name" value="ALDOKETO_REDUCTASE_2"/>
    <property type="match status" value="1"/>
</dbReference>
<dbReference type="SUPFAM" id="SSF51430">
    <property type="entry name" value="NAD(P)-linked oxidoreductase"/>
    <property type="match status" value="1"/>
</dbReference>
<dbReference type="Pfam" id="PF00248">
    <property type="entry name" value="Aldo_ket_red"/>
    <property type="match status" value="1"/>
</dbReference>
<feature type="active site" description="Proton donor" evidence="2">
    <location>
        <position position="61"/>
    </location>
</feature>
<comment type="caution">
    <text evidence="6">The sequence shown here is derived from an EMBL/GenBank/DDBJ whole genome shotgun (WGS) entry which is preliminary data.</text>
</comment>
<reference evidence="6 7" key="1">
    <citation type="journal article" date="2020" name="ISME J.">
        <title>Uncovering the hidden diversity of litter-decomposition mechanisms in mushroom-forming fungi.</title>
        <authorList>
            <person name="Floudas D."/>
            <person name="Bentzer J."/>
            <person name="Ahren D."/>
            <person name="Johansson T."/>
            <person name="Persson P."/>
            <person name="Tunlid A."/>
        </authorList>
    </citation>
    <scope>NUCLEOTIDE SEQUENCE [LARGE SCALE GENOMIC DNA]</scope>
    <source>
        <strain evidence="6 7">CBS 146.42</strain>
    </source>
</reference>
<sequence length="321" mass="35315">MPESEVGSKVVPGLNLNNGDTIHAVGIGCWMGRQGEGPHVTNMVKTALNLGYRHIDTAANYGNEVSVGRGIHEAGVPREKLFVTTKLASEDHWDPASALETSLTKLGLDYVDLYLMHWPMALRADGSALQPDESPTFIETWHSMQELLKTGKARAIGVSNFSLKLLSLLLEHPKTTIVPAVNQVEAHPCLPQHELLEFCRNKGILLVAYSPIGKHKYAQDRDIEAIAHRLNVTPAQVILSWGIKRGTAVVPKSEQEERLARNLSLVELSAADMQVLDRLYLKPGMHHSVCGFHSHEFGGSCFGWSYEQLGWGFGLGGVMRD</sequence>
<dbReference type="PIRSF" id="PIRSF000097">
    <property type="entry name" value="AKR"/>
    <property type="match status" value="1"/>
</dbReference>
<dbReference type="OrthoDB" id="5945798at2759"/>
<name>A0A8H5D6B2_9AGAR</name>